<accession>A0A484P4G2</accession>
<evidence type="ECO:0000313" key="1">
    <source>
        <dbReference type="EMBL" id="VFR19659.1"/>
    </source>
</evidence>
<sequence length="243" mass="26773">MNACHSDSSLGQPLTVSLHIDHGDRSTKLKLRDQLEKKRGRRLISVGVAVRAAGLVVEKVPVGGNASDVQTPLGEVCIQRLVHGRAQCRAPFAFESEQATQYRDQRLRWVSPTSVRDGQTGAVQPAYAGDFILGVGHKPGIGRLLSLKYGIHAFCWDDRLVLIGEDERRILPIKNHHIDLLAEVPKAIHHMRLGRLIPFGKIGIQHVDPDVLTRIALRTRVTEGLAYHGQALLDVLVQGGQEL</sequence>
<dbReference type="AlphaFoldDB" id="A0A484P4G2"/>
<name>A0A484P4G2_9ZZZZ</name>
<gene>
    <name evidence="1" type="ORF">ANDO1_3899</name>
    <name evidence="2" type="ORF">ANDO2_3804</name>
</gene>
<protein>
    <submittedName>
        <fullName evidence="1">Uncharacterized protein</fullName>
    </submittedName>
</protein>
<reference evidence="1" key="1">
    <citation type="submission" date="2019-03" db="EMBL/GenBank/DDBJ databases">
        <authorList>
            <person name="Danneels B."/>
        </authorList>
    </citation>
    <scope>NUCLEOTIDE SEQUENCE</scope>
</reference>
<dbReference type="EMBL" id="CAADHZ010000003">
    <property type="protein sequence ID" value="VFR19659.1"/>
    <property type="molecule type" value="Genomic_DNA"/>
</dbReference>
<evidence type="ECO:0000313" key="2">
    <source>
        <dbReference type="EMBL" id="VFR29335.1"/>
    </source>
</evidence>
<proteinExistence type="predicted"/>
<organism evidence="1">
    <name type="scientific">plant metagenome</name>
    <dbReference type="NCBI Taxonomy" id="1297885"/>
    <lineage>
        <taxon>unclassified sequences</taxon>
        <taxon>metagenomes</taxon>
        <taxon>organismal metagenomes</taxon>
    </lineage>
</organism>
<dbReference type="EMBL" id="CAADIB010000009">
    <property type="protein sequence ID" value="VFR29335.1"/>
    <property type="molecule type" value="Genomic_DNA"/>
</dbReference>